<dbReference type="RefSeq" id="WP_123959742.1">
    <property type="nucleotide sequence ID" value="NZ_CP033898.1"/>
</dbReference>
<evidence type="ECO:0000313" key="1">
    <source>
        <dbReference type="EMBL" id="AZA08738.1"/>
    </source>
</evidence>
<evidence type="ECO:0000313" key="2">
    <source>
        <dbReference type="Proteomes" id="UP000271426"/>
    </source>
</evidence>
<dbReference type="EMBL" id="CP033898">
    <property type="protein sequence ID" value="AZA08738.1"/>
    <property type="molecule type" value="Genomic_DNA"/>
</dbReference>
<dbReference type="AlphaFoldDB" id="A0A3G6IVQ2"/>
<proteinExistence type="predicted"/>
<keyword evidence="2" id="KW-1185">Reference proteome</keyword>
<reference evidence="1 2" key="1">
    <citation type="submission" date="2018-11" db="EMBL/GenBank/DDBJ databases">
        <authorList>
            <person name="Kleinhagauer T."/>
            <person name="Glaeser S.P."/>
            <person name="Spergser J."/>
            <person name="Ruckert C."/>
            <person name="Kaempfer P."/>
            <person name="Busse H.-J."/>
        </authorList>
    </citation>
    <scope>NUCLEOTIDE SEQUENCE [LARGE SCALE GENOMIC DNA]</scope>
    <source>
        <strain evidence="1 2">812CH</strain>
    </source>
</reference>
<sequence length="89" mass="9487">MFGQDETISQSCQQASEAHKIGLSNLDGCDEAKAFALAASEAWKHAALFVSESNVDRSLATVVAELGFATERAIASLERRLGTVESQSQ</sequence>
<organism evidence="1 2">
    <name type="scientific">Corynebacterium pseudopelargi</name>
    <dbReference type="NCBI Taxonomy" id="2080757"/>
    <lineage>
        <taxon>Bacteria</taxon>
        <taxon>Bacillati</taxon>
        <taxon>Actinomycetota</taxon>
        <taxon>Actinomycetes</taxon>
        <taxon>Mycobacteriales</taxon>
        <taxon>Corynebacteriaceae</taxon>
        <taxon>Corynebacterium</taxon>
    </lineage>
</organism>
<protein>
    <submittedName>
        <fullName evidence="1">Uncharacterized protein</fullName>
    </submittedName>
</protein>
<accession>A0A3G6IVQ2</accession>
<dbReference type="Proteomes" id="UP000271426">
    <property type="component" value="Chromosome"/>
</dbReference>
<dbReference type="KEGG" id="cpso:CPPEL_03035"/>
<name>A0A3G6IVQ2_9CORY</name>
<gene>
    <name evidence="1" type="ORF">CPPEL_03035</name>
</gene>